<organism evidence="7 8">
    <name type="scientific">Roseiflexus castenholzii (strain DSM 13941 / HLO8)</name>
    <dbReference type="NCBI Taxonomy" id="383372"/>
    <lineage>
        <taxon>Bacteria</taxon>
        <taxon>Bacillati</taxon>
        <taxon>Chloroflexota</taxon>
        <taxon>Chloroflexia</taxon>
        <taxon>Chloroflexales</taxon>
        <taxon>Roseiflexineae</taxon>
        <taxon>Roseiflexaceae</taxon>
        <taxon>Roseiflexus</taxon>
    </lineage>
</organism>
<keyword evidence="2" id="KW-1003">Cell membrane</keyword>
<sequence length="331" mass="36171">MKPLLRWLLRLIGPALLLFFLWRSDLNALGAALVGVDLAPALLSLALMPVFVWVKAWRWRIIVCEQGYTPPSLHYLAALYAIGLYAGGITPGQSGDFIKAWYLRERGVPLGPGLLSILLDRLFDFVIWAVMAVLSLAAFIDVFPAETRGIVQLATIGFAAALLIATPGLMARAPREWALGLALPLLRGKLRAALERLRDQFAPLSLRFTPLLLLLLSTIGSATSTFVRIYLMYLALRLGDIPALEILAATGLIAILQALPISFAGVGVRDAVLIAMLQRHGHPAEIALSLSALFLLINIQHILIGFLVSLRYPPGETPPMTMAEMQQRTEN</sequence>
<dbReference type="Proteomes" id="UP000000263">
    <property type="component" value="Chromosome"/>
</dbReference>
<dbReference type="KEGG" id="rca:Rcas_3213"/>
<evidence type="ECO:0000256" key="5">
    <source>
        <dbReference type="ARBA" id="ARBA00023136"/>
    </source>
</evidence>
<keyword evidence="3 6" id="KW-0812">Transmembrane</keyword>
<dbReference type="PANTHER" id="PTHR40277:SF1">
    <property type="entry name" value="BLL5419 PROTEIN"/>
    <property type="match status" value="1"/>
</dbReference>
<comment type="subcellular location">
    <subcellularLocation>
        <location evidence="1">Cell membrane</location>
        <topology evidence="1">Multi-pass membrane protein</topology>
    </subcellularLocation>
</comment>
<protein>
    <submittedName>
        <fullName evidence="7">Uncharacterized protein</fullName>
    </submittedName>
</protein>
<evidence type="ECO:0000256" key="4">
    <source>
        <dbReference type="ARBA" id="ARBA00022989"/>
    </source>
</evidence>
<dbReference type="NCBIfam" id="TIGR00374">
    <property type="entry name" value="flippase-like domain"/>
    <property type="match status" value="1"/>
</dbReference>
<dbReference type="GO" id="GO:0005886">
    <property type="term" value="C:plasma membrane"/>
    <property type="evidence" value="ECO:0007669"/>
    <property type="project" value="UniProtKB-SubCell"/>
</dbReference>
<dbReference type="RefSeq" id="WP_012121691.1">
    <property type="nucleotide sequence ID" value="NC_009767.1"/>
</dbReference>
<evidence type="ECO:0000256" key="3">
    <source>
        <dbReference type="ARBA" id="ARBA00022692"/>
    </source>
</evidence>
<dbReference type="HOGENOM" id="CLU_048072_2_0_0"/>
<evidence type="ECO:0000313" key="7">
    <source>
        <dbReference type="EMBL" id="ABU59267.1"/>
    </source>
</evidence>
<dbReference type="PANTHER" id="PTHR40277">
    <property type="entry name" value="BLL5419 PROTEIN"/>
    <property type="match status" value="1"/>
</dbReference>
<feature type="transmembrane region" description="Helical" evidence="6">
    <location>
        <begin position="150"/>
        <end position="170"/>
    </location>
</feature>
<reference evidence="7 8" key="1">
    <citation type="submission" date="2007-08" db="EMBL/GenBank/DDBJ databases">
        <title>Complete sequence of Roseiflexus castenholzii DSM 13941.</title>
        <authorList>
            <consortium name="US DOE Joint Genome Institute"/>
            <person name="Copeland A."/>
            <person name="Lucas S."/>
            <person name="Lapidus A."/>
            <person name="Barry K."/>
            <person name="Glavina del Rio T."/>
            <person name="Dalin E."/>
            <person name="Tice H."/>
            <person name="Pitluck S."/>
            <person name="Thompson L.S."/>
            <person name="Brettin T."/>
            <person name="Bruce D."/>
            <person name="Detter J.C."/>
            <person name="Han C."/>
            <person name="Tapia R."/>
            <person name="Schmutz J."/>
            <person name="Larimer F."/>
            <person name="Land M."/>
            <person name="Hauser L."/>
            <person name="Kyrpides N."/>
            <person name="Mikhailova N."/>
            <person name="Bryant D.A."/>
            <person name="Hanada S."/>
            <person name="Tsukatani Y."/>
            <person name="Richardson P."/>
        </authorList>
    </citation>
    <scope>NUCLEOTIDE SEQUENCE [LARGE SCALE GENOMIC DNA]</scope>
    <source>
        <strain evidence="8">DSM 13941 / HLO8</strain>
    </source>
</reference>
<evidence type="ECO:0000256" key="6">
    <source>
        <dbReference type="SAM" id="Phobius"/>
    </source>
</evidence>
<gene>
    <name evidence="7" type="ordered locus">Rcas_3213</name>
</gene>
<accession>A7NNX3</accession>
<evidence type="ECO:0000256" key="2">
    <source>
        <dbReference type="ARBA" id="ARBA00022475"/>
    </source>
</evidence>
<feature type="transmembrane region" description="Helical" evidence="6">
    <location>
        <begin position="286"/>
        <end position="310"/>
    </location>
</feature>
<proteinExistence type="predicted"/>
<keyword evidence="4 6" id="KW-1133">Transmembrane helix</keyword>
<keyword evidence="8" id="KW-1185">Reference proteome</keyword>
<dbReference type="eggNOG" id="COG0392">
    <property type="taxonomic scope" value="Bacteria"/>
</dbReference>
<feature type="transmembrane region" description="Helical" evidence="6">
    <location>
        <begin position="243"/>
        <end position="266"/>
    </location>
</feature>
<feature type="transmembrane region" description="Helical" evidence="6">
    <location>
        <begin position="29"/>
        <end position="54"/>
    </location>
</feature>
<dbReference type="EMBL" id="CP000804">
    <property type="protein sequence ID" value="ABU59267.1"/>
    <property type="molecule type" value="Genomic_DNA"/>
</dbReference>
<dbReference type="OrthoDB" id="147767at2"/>
<dbReference type="AlphaFoldDB" id="A7NNX3"/>
<dbReference type="STRING" id="383372.Rcas_3213"/>
<dbReference type="InterPro" id="IPR022791">
    <property type="entry name" value="L-PG_synthase/AglD"/>
</dbReference>
<feature type="transmembrane region" description="Helical" evidence="6">
    <location>
        <begin position="211"/>
        <end position="231"/>
    </location>
</feature>
<feature type="transmembrane region" description="Helical" evidence="6">
    <location>
        <begin position="75"/>
        <end position="94"/>
    </location>
</feature>
<name>A7NNX3_ROSCS</name>
<evidence type="ECO:0000313" key="8">
    <source>
        <dbReference type="Proteomes" id="UP000000263"/>
    </source>
</evidence>
<dbReference type="Pfam" id="PF03706">
    <property type="entry name" value="LPG_synthase_TM"/>
    <property type="match status" value="1"/>
</dbReference>
<keyword evidence="5 6" id="KW-0472">Membrane</keyword>
<evidence type="ECO:0000256" key="1">
    <source>
        <dbReference type="ARBA" id="ARBA00004651"/>
    </source>
</evidence>
<feature type="transmembrane region" description="Helical" evidence="6">
    <location>
        <begin position="125"/>
        <end position="143"/>
    </location>
</feature>
<feature type="transmembrane region" description="Helical" evidence="6">
    <location>
        <begin position="7"/>
        <end position="23"/>
    </location>
</feature>